<evidence type="ECO:0000313" key="4">
    <source>
        <dbReference type="WBParaSite" id="HPBE_0002303401-mRNA-1"/>
    </source>
</evidence>
<feature type="compositionally biased region" description="Polar residues" evidence="1">
    <location>
        <begin position="96"/>
        <end position="108"/>
    </location>
</feature>
<dbReference type="EMBL" id="UZAH01034606">
    <property type="protein sequence ID" value="VDP36169.1"/>
    <property type="molecule type" value="Genomic_DNA"/>
</dbReference>
<feature type="compositionally biased region" description="Polar residues" evidence="1">
    <location>
        <begin position="27"/>
        <end position="38"/>
    </location>
</feature>
<sequence>MVFCCHHNSAGGVGGVRVERRVSECAFSTSSGRGQNIFETDGGEDEEETTGLGERHRRPVISKRNSINGTTNPRAKRRKAAKWGRSESSGWDEDSQQQASHNTLAGQN</sequence>
<accession>A0A183GK18</accession>
<reference evidence="2 3" key="1">
    <citation type="submission" date="2018-11" db="EMBL/GenBank/DDBJ databases">
        <authorList>
            <consortium name="Pathogen Informatics"/>
        </authorList>
    </citation>
    <scope>NUCLEOTIDE SEQUENCE [LARGE SCALE GENOMIC DNA]</scope>
</reference>
<organism evidence="3 4">
    <name type="scientific">Heligmosomoides polygyrus</name>
    <name type="common">Parasitic roundworm</name>
    <dbReference type="NCBI Taxonomy" id="6339"/>
    <lineage>
        <taxon>Eukaryota</taxon>
        <taxon>Metazoa</taxon>
        <taxon>Ecdysozoa</taxon>
        <taxon>Nematoda</taxon>
        <taxon>Chromadorea</taxon>
        <taxon>Rhabditida</taxon>
        <taxon>Rhabditina</taxon>
        <taxon>Rhabditomorpha</taxon>
        <taxon>Strongyloidea</taxon>
        <taxon>Heligmosomidae</taxon>
        <taxon>Heligmosomoides</taxon>
    </lineage>
</organism>
<evidence type="ECO:0000256" key="1">
    <source>
        <dbReference type="SAM" id="MobiDB-lite"/>
    </source>
</evidence>
<dbReference type="WBParaSite" id="HPBE_0002303401-mRNA-1">
    <property type="protein sequence ID" value="HPBE_0002303401-mRNA-1"/>
    <property type="gene ID" value="HPBE_0002303401"/>
</dbReference>
<dbReference type="Proteomes" id="UP000050761">
    <property type="component" value="Unassembled WGS sequence"/>
</dbReference>
<protein>
    <submittedName>
        <fullName evidence="2 4">Uncharacterized protein</fullName>
    </submittedName>
</protein>
<evidence type="ECO:0000313" key="3">
    <source>
        <dbReference type="Proteomes" id="UP000050761"/>
    </source>
</evidence>
<keyword evidence="3" id="KW-1185">Reference proteome</keyword>
<dbReference type="AlphaFoldDB" id="A0A183GK18"/>
<proteinExistence type="predicted"/>
<gene>
    <name evidence="2" type="ORF">HPBE_LOCUS23033</name>
</gene>
<evidence type="ECO:0000313" key="2">
    <source>
        <dbReference type="EMBL" id="VDP36169.1"/>
    </source>
</evidence>
<feature type="region of interest" description="Disordered" evidence="1">
    <location>
        <begin position="27"/>
        <end position="108"/>
    </location>
</feature>
<feature type="compositionally biased region" description="Polar residues" evidence="1">
    <location>
        <begin position="63"/>
        <end position="73"/>
    </location>
</feature>
<accession>A0A3P8GNB4</accession>
<reference evidence="4" key="2">
    <citation type="submission" date="2019-09" db="UniProtKB">
        <authorList>
            <consortium name="WormBaseParasite"/>
        </authorList>
    </citation>
    <scope>IDENTIFICATION</scope>
</reference>
<name>A0A183GK18_HELPZ</name>